<feature type="coiled-coil region" evidence="3">
    <location>
        <begin position="576"/>
        <end position="629"/>
    </location>
</feature>
<feature type="coiled-coil region" evidence="3">
    <location>
        <begin position="1719"/>
        <end position="1746"/>
    </location>
</feature>
<dbReference type="EMBL" id="BK014899">
    <property type="protein sequence ID" value="DAD81311.1"/>
    <property type="molecule type" value="Genomic_DNA"/>
</dbReference>
<organism evidence="5">
    <name type="scientific">Siphoviridae sp. ctHl62</name>
    <dbReference type="NCBI Taxonomy" id="2826235"/>
    <lineage>
        <taxon>Viruses</taxon>
        <taxon>Duplodnaviria</taxon>
        <taxon>Heunggongvirae</taxon>
        <taxon>Uroviricota</taxon>
        <taxon>Caudoviricetes</taxon>
    </lineage>
</organism>
<evidence type="ECO:0000256" key="1">
    <source>
        <dbReference type="ARBA" id="ARBA00004328"/>
    </source>
</evidence>
<feature type="domain" description="Peptidase S74" evidence="4">
    <location>
        <begin position="1644"/>
        <end position="1740"/>
    </location>
</feature>
<accession>A0A8S5MGY1</accession>
<feature type="coiled-coil region" evidence="3">
    <location>
        <begin position="225"/>
        <end position="259"/>
    </location>
</feature>
<dbReference type="NCBIfam" id="TIGR01665">
    <property type="entry name" value="put_anti_recept"/>
    <property type="match status" value="1"/>
</dbReference>
<keyword evidence="2" id="KW-0946">Virion</keyword>
<keyword evidence="3" id="KW-0175">Coiled coil</keyword>
<dbReference type="InterPro" id="IPR007119">
    <property type="entry name" value="Phage_tail_spike_N"/>
</dbReference>
<evidence type="ECO:0000313" key="5">
    <source>
        <dbReference type="EMBL" id="DAD81311.1"/>
    </source>
</evidence>
<dbReference type="InterPro" id="IPR030392">
    <property type="entry name" value="S74_ICA"/>
</dbReference>
<dbReference type="GO" id="GO:0098015">
    <property type="term" value="C:virus tail"/>
    <property type="evidence" value="ECO:0007669"/>
    <property type="project" value="UniProtKB-KW"/>
</dbReference>
<protein>
    <submittedName>
        <fullName evidence="5">Neck appendage protein</fullName>
    </submittedName>
</protein>
<dbReference type="Pfam" id="PF13884">
    <property type="entry name" value="Peptidase_S74"/>
    <property type="match status" value="1"/>
</dbReference>
<reference evidence="5" key="1">
    <citation type="journal article" date="2021" name="Proc. Natl. Acad. Sci. U.S.A.">
        <title>A Catalog of Tens of Thousands of Viruses from Human Metagenomes Reveals Hidden Associations with Chronic Diseases.</title>
        <authorList>
            <person name="Tisza M.J."/>
            <person name="Buck C.B."/>
        </authorList>
    </citation>
    <scope>NUCLEOTIDE SEQUENCE</scope>
    <source>
        <strain evidence="5">CtHl62</strain>
    </source>
</reference>
<evidence type="ECO:0000259" key="4">
    <source>
        <dbReference type="PROSITE" id="PS51688"/>
    </source>
</evidence>
<feature type="coiled-coil region" evidence="3">
    <location>
        <begin position="310"/>
        <end position="341"/>
    </location>
</feature>
<comment type="subcellular location">
    <subcellularLocation>
        <location evidence="1">Virion</location>
    </subcellularLocation>
</comment>
<name>A0A8S5MGY1_9CAUD</name>
<sequence>MLWLYDEFETDFTYNGIVLNNAYDSDIHWVLNTMYKLTFKYPTVDNDLYSFIEKGMIVKADEHDRTNLFRIKDIDISENDKCITVTAYQKNYDFSKRLVNNFGRLRVNCMSVLDEWYSNFLSSEKDFSYYSDINAINSFVSHNDDTDNKLRTSFELLGGIADTYSADIDMHDKQISLLERLGRDTEEVLTTAKNISEFVNTSNSDEIVTRIYASSTFKVGDKYDKKDLREQHRQQLKALRESQKEYSQGRNAVKKAQQMKDEIAKRYAKELAKNNKKVKRSGKVIKSYSQIESEVNAKYQARERKSQQRKAESQAIADRKKAEIESLKAQQKEELEALDEEITINLIVESPLINDYPFINEIAVSNNDLRTAEELEEWAMEYFTKQNIDKPKNSIKVTYEQLTEDINRGDTVILKYLKYGVDERIRVVETHYDPMLKKWKEFILGEKEGRLGSEVSNASSGAIAKANAYTDIITMDIERKVKERSENYDKLFKKNTDEINKKIEDGFEKAKASSEVITAKIDEDLEKKLAPIRNQVSATVENYNRQFQATNLEISKNRVEATKQIQAANLEISKNRIEATKQIQALSDRVNNMQDISSNSTVVELKKLVNEAKETGKNINQKVIELEGNVTREFSSVKAKNENDLNVIRGEIKTGVDGLTSKISSLEEYKNQDGTRTESLKQWVQRDTASQLSRERTEINRVIDSKGFVKNTEFSSKFTENARGITNQLTALENYKNQDGVRTANLQIWVQNNTANQLTAERRSIEGWVDGKGYATTSVVENKVQETANSFSREISNVRNSIPTSVGGRNYITDSDKLNAKPHWGSNKWDEIVDGDTIILTKKGGSDNTGFWFALTDLVKTQFQNETLTWSIDVKASREMTLNTVGFETNGLRRVDISTQWKRMSHTFINKFTNYYAFVFYHPTTNFNNGDKIYIRLPKLEIGNVATDWTPAPEDNNAFVKNTEFSNKFTENARSINNQLSALETYKNQDGVRVANMQIWVQNNTANQLTAARRSIESWVNEKGYATNSVVENKVRETANSFSREISNVRNSIPTSVGGRNYILNSNFAKELENWEMARLNNSGLNWQKGHAIANFGRGLHIWGTPNGDYKGLGTIPFSLTAKQGEKLTLSMDLGKDALTQNAILYIGLHYVVDNDIVSQQWQTLDLATQNFEVKKYKRISKTFTVSADMNRCRLMIHTQNNKLINFYIDNIKLEKGDISTDWTPAPEDVEQNVNELNMWKQTTNQTLNTVTSTLNDTVRHTQLRIGADGIDFGSNKVFNGRNLASILSVSPESIQAITDRLVISPANENLVKHEYRDTFILNVRNGVLNRIYGSNIDLVGEYQFKVAIIDFDTPTLNASIHVKYKDGTDSWFNSEFPTPSIVSLETSTSVKVQVELRKEIEYIEPLVFQNKWSDFYRFHLKKLFVGKKKSAELIVDGSIEGRQIKTETLETGHHKAGSITSEIIAANAVRAKHILIDDGLINNLITHNAFISKLWAQDAFIRSLKTVKISSTQLDTDWLSAYTGDIGGFRIGKNPNQPGDFWLTGSNNFNCGLNPGHNIGTRGAQIWAAWGYNWNQAGPNAWWVDGQGRMNCKGSATFYGGLHVYNARLDTHGQDIQGDANSSGAKTTVIWWSQINRVKSSVSDKRFKTNIRPTKVKAVDLLNKIEMVEFNWKKDNKFEKIGAIAQQVQSVEESLVVKDMDSKQTQSDYLRISYYDTIPYLIKAVQELSQQNKELQNKLEEITNG</sequence>
<proteinExistence type="predicted"/>
<dbReference type="Pfam" id="PF06605">
    <property type="entry name" value="Prophage_tail"/>
    <property type="match status" value="1"/>
</dbReference>
<keyword evidence="2" id="KW-1227">Viral tail protein</keyword>
<evidence type="ECO:0000256" key="3">
    <source>
        <dbReference type="SAM" id="Coils"/>
    </source>
</evidence>
<dbReference type="InterPro" id="IPR010572">
    <property type="entry name" value="Tail_dom"/>
</dbReference>
<dbReference type="InterPro" id="IPR008979">
    <property type="entry name" value="Galactose-bd-like_sf"/>
</dbReference>
<evidence type="ECO:0000256" key="2">
    <source>
        <dbReference type="ARBA" id="ARBA00022732"/>
    </source>
</evidence>
<dbReference type="SUPFAM" id="SSF49785">
    <property type="entry name" value="Galactose-binding domain-like"/>
    <property type="match status" value="1"/>
</dbReference>
<dbReference type="PROSITE" id="PS51688">
    <property type="entry name" value="ICA"/>
    <property type="match status" value="1"/>
</dbReference>